<comment type="subcellular location">
    <subcellularLocation>
        <location evidence="1">Membrane</location>
        <topology evidence="1">Multi-pass membrane protein</topology>
    </subcellularLocation>
</comment>
<gene>
    <name evidence="7" type="primary">gb15373</name>
    <name evidence="7" type="ORF">PR202_gb15373</name>
</gene>
<keyword evidence="8" id="KW-1185">Reference proteome</keyword>
<evidence type="ECO:0000256" key="4">
    <source>
        <dbReference type="ARBA" id="ARBA00022989"/>
    </source>
</evidence>
<dbReference type="EMBL" id="BQKI01000079">
    <property type="protein sequence ID" value="GJN27355.1"/>
    <property type="molecule type" value="Genomic_DNA"/>
</dbReference>
<reference evidence="7" key="1">
    <citation type="journal article" date="2018" name="DNA Res.">
        <title>Multiple hybrid de novo genome assembly of finger millet, an orphan allotetraploid crop.</title>
        <authorList>
            <person name="Hatakeyama M."/>
            <person name="Aluri S."/>
            <person name="Balachadran M.T."/>
            <person name="Sivarajan S.R."/>
            <person name="Patrignani A."/>
            <person name="Gruter S."/>
            <person name="Poveda L."/>
            <person name="Shimizu-Inatsugi R."/>
            <person name="Baeten J."/>
            <person name="Francoijs K.J."/>
            <person name="Nataraja K.N."/>
            <person name="Reddy Y.A.N."/>
            <person name="Phadnis S."/>
            <person name="Ravikumar R.L."/>
            <person name="Schlapbach R."/>
            <person name="Sreeman S.M."/>
            <person name="Shimizu K.K."/>
        </authorList>
    </citation>
    <scope>NUCLEOTIDE SEQUENCE</scope>
</reference>
<feature type="transmembrane region" description="Helical" evidence="6">
    <location>
        <begin position="330"/>
        <end position="351"/>
    </location>
</feature>
<dbReference type="SUPFAM" id="SSF103473">
    <property type="entry name" value="MFS general substrate transporter"/>
    <property type="match status" value="1"/>
</dbReference>
<proteinExistence type="inferred from homology"/>
<name>A0AAV5EYQ3_ELECO</name>
<dbReference type="Gene3D" id="1.20.1250.20">
    <property type="entry name" value="MFS general substrate transporter like domains"/>
    <property type="match status" value="1"/>
</dbReference>
<comment type="similarity">
    <text evidence="2">Belongs to the major facilitator superfamily. Proton-dependent oligopeptide transporter (POT/PTR) (TC 2.A.17) family.</text>
</comment>
<feature type="transmembrane region" description="Helical" evidence="6">
    <location>
        <begin position="94"/>
        <end position="113"/>
    </location>
</feature>
<evidence type="ECO:0000256" key="5">
    <source>
        <dbReference type="ARBA" id="ARBA00023136"/>
    </source>
</evidence>
<feature type="transmembrane region" description="Helical" evidence="6">
    <location>
        <begin position="253"/>
        <end position="274"/>
    </location>
</feature>
<feature type="transmembrane region" description="Helical" evidence="6">
    <location>
        <begin position="294"/>
        <end position="318"/>
    </location>
</feature>
<dbReference type="InterPro" id="IPR000109">
    <property type="entry name" value="POT_fam"/>
</dbReference>
<comment type="caution">
    <text evidence="7">The sequence shown here is derived from an EMBL/GenBank/DDBJ whole genome shotgun (WGS) entry which is preliminary data.</text>
</comment>
<dbReference type="Proteomes" id="UP001054889">
    <property type="component" value="Unassembled WGS sequence"/>
</dbReference>
<evidence type="ECO:0000256" key="6">
    <source>
        <dbReference type="SAM" id="Phobius"/>
    </source>
</evidence>
<protein>
    <submittedName>
        <fullName evidence="7">Uncharacterized protein</fullName>
    </submittedName>
</protein>
<evidence type="ECO:0000256" key="3">
    <source>
        <dbReference type="ARBA" id="ARBA00022692"/>
    </source>
</evidence>
<dbReference type="GO" id="GO:0022857">
    <property type="term" value="F:transmembrane transporter activity"/>
    <property type="evidence" value="ECO:0007669"/>
    <property type="project" value="InterPro"/>
</dbReference>
<keyword evidence="3 6" id="KW-0812">Transmembrane</keyword>
<keyword evidence="5 6" id="KW-0472">Membrane</keyword>
<evidence type="ECO:0000256" key="1">
    <source>
        <dbReference type="ARBA" id="ARBA00004141"/>
    </source>
</evidence>
<organism evidence="7 8">
    <name type="scientific">Eleusine coracana subsp. coracana</name>
    <dbReference type="NCBI Taxonomy" id="191504"/>
    <lineage>
        <taxon>Eukaryota</taxon>
        <taxon>Viridiplantae</taxon>
        <taxon>Streptophyta</taxon>
        <taxon>Embryophyta</taxon>
        <taxon>Tracheophyta</taxon>
        <taxon>Spermatophyta</taxon>
        <taxon>Magnoliopsida</taxon>
        <taxon>Liliopsida</taxon>
        <taxon>Poales</taxon>
        <taxon>Poaceae</taxon>
        <taxon>PACMAD clade</taxon>
        <taxon>Chloridoideae</taxon>
        <taxon>Cynodonteae</taxon>
        <taxon>Eleusininae</taxon>
        <taxon>Eleusine</taxon>
    </lineage>
</organism>
<sequence length="507" mass="53519">MSDDGAGGMVVDFKGNPADKSRTGGSRAAVLIAVTELAERVCVMGISMNLVTYLIGDLHLSSARSANIVTNFMGTLNLLALLGGFVADARLGRYLTIAVSTVITVLGMALLAASTALPAGYAVRAALYTVAVGAGGIKANVSGLGTDQFDKRDPAEEPAADRFFNRFFFCISIGSAAAATALVYVQDRVGRGWGYGAPAGVMVAAGAAFVAGTPRYRWLDRAAIVDANLASDKAVSFPTLTDVEDVKMLTKLLPIWSTCLMFWTVYCQMTTFSVQQASRMDRHLGSTFVVPPGSLSAVLFLTILLFTSLNDHLLVPLARRATGNPQGLTALQRVGAGLAFAVAAMVAAALVEAKRRGAASVDESVVTSAFWLVPQLVLVGAGEAFAYVGQLQFFIREAPERMKSLCTGLCLATVAMGFFLSSALVDASPDAWVRDDLDKGSLDLFYWMLGRARRAQLPGVPLVFRAGIQYKVTANDSAVAAGTENEEQTAGEEDAMKISVAVNMMDV</sequence>
<evidence type="ECO:0000313" key="8">
    <source>
        <dbReference type="Proteomes" id="UP001054889"/>
    </source>
</evidence>
<reference evidence="7" key="2">
    <citation type="submission" date="2021-12" db="EMBL/GenBank/DDBJ databases">
        <title>Resequencing data analysis of finger millet.</title>
        <authorList>
            <person name="Hatakeyama M."/>
            <person name="Aluri S."/>
            <person name="Balachadran M.T."/>
            <person name="Sivarajan S.R."/>
            <person name="Poveda L."/>
            <person name="Shimizu-Inatsugi R."/>
            <person name="Schlapbach R."/>
            <person name="Sreeman S.M."/>
            <person name="Shimizu K.K."/>
        </authorList>
    </citation>
    <scope>NUCLEOTIDE SEQUENCE</scope>
</reference>
<dbReference type="GO" id="GO:0016020">
    <property type="term" value="C:membrane"/>
    <property type="evidence" value="ECO:0007669"/>
    <property type="project" value="UniProtKB-SubCell"/>
</dbReference>
<feature type="transmembrane region" description="Helical" evidence="6">
    <location>
        <begin position="192"/>
        <end position="211"/>
    </location>
</feature>
<keyword evidence="4 6" id="KW-1133">Transmembrane helix</keyword>
<dbReference type="Pfam" id="PF00854">
    <property type="entry name" value="PTR2"/>
    <property type="match status" value="2"/>
</dbReference>
<dbReference type="PANTHER" id="PTHR11654">
    <property type="entry name" value="OLIGOPEPTIDE TRANSPORTER-RELATED"/>
    <property type="match status" value="1"/>
</dbReference>
<evidence type="ECO:0000256" key="2">
    <source>
        <dbReference type="ARBA" id="ARBA00005982"/>
    </source>
</evidence>
<dbReference type="InterPro" id="IPR036259">
    <property type="entry name" value="MFS_trans_sf"/>
</dbReference>
<evidence type="ECO:0000313" key="7">
    <source>
        <dbReference type="EMBL" id="GJN27355.1"/>
    </source>
</evidence>
<feature type="transmembrane region" description="Helical" evidence="6">
    <location>
        <begin position="371"/>
        <end position="393"/>
    </location>
</feature>
<dbReference type="AlphaFoldDB" id="A0AAV5EYQ3"/>
<feature type="transmembrane region" description="Helical" evidence="6">
    <location>
        <begin position="167"/>
        <end position="186"/>
    </location>
</feature>
<accession>A0AAV5EYQ3</accession>
<feature type="transmembrane region" description="Helical" evidence="6">
    <location>
        <begin position="68"/>
        <end position="87"/>
    </location>
</feature>